<proteinExistence type="inferred from homology"/>
<keyword evidence="10 14" id="KW-0446">Lipid-binding</keyword>
<evidence type="ECO:0000256" key="6">
    <source>
        <dbReference type="ARBA" id="ARBA00022692"/>
    </source>
</evidence>
<evidence type="ECO:0000313" key="16">
    <source>
        <dbReference type="EMBL" id="AXY77298.1"/>
    </source>
</evidence>
<keyword evidence="4 14" id="KW-1003">Cell membrane</keyword>
<keyword evidence="7 14" id="KW-0375">Hydrogen ion transport</keyword>
<feature type="transmembrane region" description="Helical" evidence="14">
    <location>
        <begin position="20"/>
        <end position="38"/>
    </location>
</feature>
<dbReference type="GO" id="GO:0016787">
    <property type="term" value="F:hydrolase activity"/>
    <property type="evidence" value="ECO:0007669"/>
    <property type="project" value="UniProtKB-KW"/>
</dbReference>
<feature type="site" description="Reversibly protonated during proton transport" evidence="14">
    <location>
        <position position="67"/>
    </location>
</feature>
<dbReference type="OrthoDB" id="5383454at2"/>
<keyword evidence="9 14" id="KW-0406">Ion transport</keyword>
<evidence type="ECO:0000256" key="5">
    <source>
        <dbReference type="ARBA" id="ARBA00022547"/>
    </source>
</evidence>
<evidence type="ECO:0000256" key="1">
    <source>
        <dbReference type="ARBA" id="ARBA00004651"/>
    </source>
</evidence>
<dbReference type="GO" id="GO:0046933">
    <property type="term" value="F:proton-transporting ATP synthase activity, rotational mechanism"/>
    <property type="evidence" value="ECO:0007669"/>
    <property type="project" value="UniProtKB-UniRule"/>
</dbReference>
<evidence type="ECO:0000256" key="10">
    <source>
        <dbReference type="ARBA" id="ARBA00023121"/>
    </source>
</evidence>
<dbReference type="CDD" id="cd18121">
    <property type="entry name" value="ATP-synt_Fo_c"/>
    <property type="match status" value="1"/>
</dbReference>
<comment type="similarity">
    <text evidence="2 14">Belongs to the ATPase C chain family.</text>
</comment>
<evidence type="ECO:0000259" key="15">
    <source>
        <dbReference type="Pfam" id="PF00137"/>
    </source>
</evidence>
<feature type="transmembrane region" description="Helical" evidence="14">
    <location>
        <begin position="59"/>
        <end position="82"/>
    </location>
</feature>
<evidence type="ECO:0000256" key="12">
    <source>
        <dbReference type="ARBA" id="ARBA00023310"/>
    </source>
</evidence>
<organism evidence="16 17">
    <name type="scientific">Paraflavitalea soli</name>
    <dbReference type="NCBI Taxonomy" id="2315862"/>
    <lineage>
        <taxon>Bacteria</taxon>
        <taxon>Pseudomonadati</taxon>
        <taxon>Bacteroidota</taxon>
        <taxon>Chitinophagia</taxon>
        <taxon>Chitinophagales</taxon>
        <taxon>Chitinophagaceae</taxon>
        <taxon>Paraflavitalea</taxon>
    </lineage>
</organism>
<dbReference type="GO" id="GO:0033177">
    <property type="term" value="C:proton-transporting two-sector ATPase complex, proton-transporting domain"/>
    <property type="evidence" value="ECO:0007669"/>
    <property type="project" value="InterPro"/>
</dbReference>
<dbReference type="Proteomes" id="UP000263900">
    <property type="component" value="Chromosome"/>
</dbReference>
<comment type="function">
    <text evidence="14">Key component of the F(0) channel; it plays a direct role in translocation across the membrane. A homomeric c-ring of between 10-14 subunits forms the central stalk rotor element with the F(1) delta and epsilon subunits.</text>
</comment>
<keyword evidence="11 14" id="KW-0472">Membrane</keyword>
<gene>
    <name evidence="14 16" type="primary">atpE</name>
    <name evidence="16" type="ORF">D3H65_26410</name>
</gene>
<comment type="function">
    <text evidence="13 14">F(1)F(0) ATP synthase produces ATP from ADP in the presence of a proton or sodium gradient. F-type ATPases consist of two structural domains, F(1) containing the extramembraneous catalytic core and F(0) containing the membrane proton channel, linked together by a central stalk and a peripheral stalk. During catalysis, ATP synthesis in the catalytic domain of F(1) is coupled via a rotary mechanism of the central stalk subunits to proton translocation.</text>
</comment>
<dbReference type="Pfam" id="PF00137">
    <property type="entry name" value="ATP-synt_C"/>
    <property type="match status" value="1"/>
</dbReference>
<evidence type="ECO:0000256" key="3">
    <source>
        <dbReference type="ARBA" id="ARBA00022448"/>
    </source>
</evidence>
<keyword evidence="5 14" id="KW-0138">CF(0)</keyword>
<dbReference type="PROSITE" id="PS00605">
    <property type="entry name" value="ATPASE_C"/>
    <property type="match status" value="1"/>
</dbReference>
<evidence type="ECO:0000256" key="11">
    <source>
        <dbReference type="ARBA" id="ARBA00023136"/>
    </source>
</evidence>
<sequence length="83" mass="8194">MDLMNIMLEVTGSWSHFGGAVGAGLAAIGAGIGIGQIGKGATEAIARQPEAANDIRGGMILTAAFVEGVALFAVIAGLLAVLK</sequence>
<dbReference type="Gene3D" id="1.20.20.10">
    <property type="entry name" value="F1F0 ATP synthase subunit C"/>
    <property type="match status" value="1"/>
</dbReference>
<name>A0A3B7MT49_9BACT</name>
<dbReference type="FunFam" id="1.20.20.10:FF:000002">
    <property type="entry name" value="ATP synthase subunit c"/>
    <property type="match status" value="1"/>
</dbReference>
<evidence type="ECO:0000256" key="4">
    <source>
        <dbReference type="ARBA" id="ARBA00022475"/>
    </source>
</evidence>
<comment type="subcellular location">
    <subcellularLocation>
        <location evidence="1 14">Cell membrane</location>
        <topology evidence="1 14">Multi-pass membrane protein</topology>
    </subcellularLocation>
</comment>
<keyword evidence="8 14" id="KW-1133">Transmembrane helix</keyword>
<evidence type="ECO:0000256" key="7">
    <source>
        <dbReference type="ARBA" id="ARBA00022781"/>
    </source>
</evidence>
<dbReference type="KEGG" id="pseg:D3H65_26410"/>
<dbReference type="InterPro" id="IPR002379">
    <property type="entry name" value="ATPase_proteolipid_c-like_dom"/>
</dbReference>
<dbReference type="RefSeq" id="WP_119053174.1">
    <property type="nucleotide sequence ID" value="NZ_CP032157.1"/>
</dbReference>
<dbReference type="InterPro" id="IPR020537">
    <property type="entry name" value="ATP_synth_F0_csu_DDCD_BS"/>
</dbReference>
<keyword evidence="6 14" id="KW-0812">Transmembrane</keyword>
<dbReference type="HAMAP" id="MF_01396">
    <property type="entry name" value="ATP_synth_c_bact"/>
    <property type="match status" value="1"/>
</dbReference>
<protein>
    <recommendedName>
        <fullName evidence="14">ATP synthase subunit c</fullName>
    </recommendedName>
    <alternativeName>
        <fullName evidence="14">ATP synthase F(0) sector subunit c</fullName>
    </alternativeName>
    <alternativeName>
        <fullName evidence="14">F-type ATPase subunit c</fullName>
        <shortName evidence="14">F-ATPase subunit c</shortName>
    </alternativeName>
    <alternativeName>
        <fullName evidence="14">Lipid-binding protein</fullName>
    </alternativeName>
</protein>
<evidence type="ECO:0000256" key="13">
    <source>
        <dbReference type="ARBA" id="ARBA00025198"/>
    </source>
</evidence>
<dbReference type="InterPro" id="IPR005953">
    <property type="entry name" value="ATP_synth_csu_bac/chlpt"/>
</dbReference>
<evidence type="ECO:0000256" key="8">
    <source>
        <dbReference type="ARBA" id="ARBA00022989"/>
    </source>
</evidence>
<keyword evidence="16" id="KW-0378">Hydrolase</keyword>
<dbReference type="GO" id="GO:0008289">
    <property type="term" value="F:lipid binding"/>
    <property type="evidence" value="ECO:0007669"/>
    <property type="project" value="UniProtKB-KW"/>
</dbReference>
<dbReference type="EMBL" id="CP032157">
    <property type="protein sequence ID" value="AXY77298.1"/>
    <property type="molecule type" value="Genomic_DNA"/>
</dbReference>
<dbReference type="AlphaFoldDB" id="A0A3B7MT49"/>
<feature type="domain" description="V-ATPase proteolipid subunit C-like" evidence="15">
    <location>
        <begin position="17"/>
        <end position="79"/>
    </location>
</feature>
<evidence type="ECO:0000256" key="2">
    <source>
        <dbReference type="ARBA" id="ARBA00006704"/>
    </source>
</evidence>
<keyword evidence="12 14" id="KW-0066">ATP synthesis</keyword>
<dbReference type="PRINTS" id="PR00124">
    <property type="entry name" value="ATPASEC"/>
</dbReference>
<evidence type="ECO:0000256" key="14">
    <source>
        <dbReference type="HAMAP-Rule" id="MF_01396"/>
    </source>
</evidence>
<keyword evidence="3 14" id="KW-0813">Transport</keyword>
<accession>A0A3B7MT49</accession>
<keyword evidence="17" id="KW-1185">Reference proteome</keyword>
<dbReference type="NCBIfam" id="TIGR01260">
    <property type="entry name" value="ATP_synt_c"/>
    <property type="match status" value="1"/>
</dbReference>
<reference evidence="16 17" key="1">
    <citation type="submission" date="2018-09" db="EMBL/GenBank/DDBJ databases">
        <title>Genome sequencing of strain 6GH32-13.</title>
        <authorList>
            <person name="Weon H.-Y."/>
            <person name="Heo J."/>
            <person name="Kwon S.-W."/>
        </authorList>
    </citation>
    <scope>NUCLEOTIDE SEQUENCE [LARGE SCALE GENOMIC DNA]</scope>
    <source>
        <strain evidence="16 17">5GH32-13</strain>
    </source>
</reference>
<dbReference type="InterPro" id="IPR035921">
    <property type="entry name" value="F/V-ATP_Csub_sf"/>
</dbReference>
<dbReference type="InterPro" id="IPR000454">
    <property type="entry name" value="ATP_synth_F0_csu"/>
</dbReference>
<evidence type="ECO:0000313" key="17">
    <source>
        <dbReference type="Proteomes" id="UP000263900"/>
    </source>
</evidence>
<dbReference type="InterPro" id="IPR038662">
    <property type="entry name" value="ATP_synth_F0_csu_sf"/>
</dbReference>
<dbReference type="GO" id="GO:0045259">
    <property type="term" value="C:proton-transporting ATP synthase complex"/>
    <property type="evidence" value="ECO:0007669"/>
    <property type="project" value="UniProtKB-KW"/>
</dbReference>
<evidence type="ECO:0000256" key="9">
    <source>
        <dbReference type="ARBA" id="ARBA00023065"/>
    </source>
</evidence>
<dbReference type="SUPFAM" id="SSF81333">
    <property type="entry name" value="F1F0 ATP synthase subunit C"/>
    <property type="match status" value="1"/>
</dbReference>
<dbReference type="GO" id="GO:0005886">
    <property type="term" value="C:plasma membrane"/>
    <property type="evidence" value="ECO:0007669"/>
    <property type="project" value="UniProtKB-SubCell"/>
</dbReference>